<evidence type="ECO:0000313" key="1">
    <source>
        <dbReference type="EMBL" id="KKW42038.1"/>
    </source>
</evidence>
<organism evidence="1 2">
    <name type="scientific">Candidatus Magasanikbacteria bacterium GW2011_GWA2_56_11</name>
    <dbReference type="NCBI Taxonomy" id="1619044"/>
    <lineage>
        <taxon>Bacteria</taxon>
        <taxon>Candidatus Magasanikiibacteriota</taxon>
    </lineage>
</organism>
<gene>
    <name evidence="1" type="ORF">UY92_C0011G0060</name>
</gene>
<reference evidence="1 2" key="1">
    <citation type="journal article" date="2015" name="Nature">
        <title>rRNA introns, odd ribosomes, and small enigmatic genomes across a large radiation of phyla.</title>
        <authorList>
            <person name="Brown C.T."/>
            <person name="Hug L.A."/>
            <person name="Thomas B.C."/>
            <person name="Sharon I."/>
            <person name="Castelle C.J."/>
            <person name="Singh A."/>
            <person name="Wilkins M.J."/>
            <person name="Williams K.H."/>
            <person name="Banfield J.F."/>
        </authorList>
    </citation>
    <scope>NUCLEOTIDE SEQUENCE [LARGE SCALE GENOMIC DNA]</scope>
</reference>
<dbReference type="EMBL" id="LCRX01000011">
    <property type="protein sequence ID" value="KKW42038.1"/>
    <property type="molecule type" value="Genomic_DNA"/>
</dbReference>
<dbReference type="Proteomes" id="UP000033870">
    <property type="component" value="Unassembled WGS sequence"/>
</dbReference>
<accession>A0A0G1YEZ2</accession>
<evidence type="ECO:0000313" key="2">
    <source>
        <dbReference type="Proteomes" id="UP000033870"/>
    </source>
</evidence>
<sequence length="147" mass="15857">MRGTKDAGVLEQRLEAARRAVADWRRHRRRGVRMPEPLWEEAVALARRLGVYRVSQFVDVGYGSLKSRLGEGQGSKSTGVALPGTFVELEGAQLLGEVGTSPWTPRSDAGIVVELSSGDGAHMMVRLGAGTAVDVVGLARAFWSRGR</sequence>
<comment type="caution">
    <text evidence="1">The sequence shown here is derived from an EMBL/GenBank/DDBJ whole genome shotgun (WGS) entry which is preliminary data.</text>
</comment>
<dbReference type="AlphaFoldDB" id="A0A0G1YEZ2"/>
<dbReference type="STRING" id="1619044.UY92_C0011G0060"/>
<protein>
    <submittedName>
        <fullName evidence="1">Uncharacterized protein</fullName>
    </submittedName>
</protein>
<name>A0A0G1YEZ2_9BACT</name>
<proteinExistence type="predicted"/>